<dbReference type="GO" id="GO:0005634">
    <property type="term" value="C:nucleus"/>
    <property type="evidence" value="ECO:0007669"/>
    <property type="project" value="TreeGrafter"/>
</dbReference>
<proteinExistence type="predicted"/>
<feature type="domain" description="Myb/SANT-like DNA-binding" evidence="7">
    <location>
        <begin position="11"/>
        <end position="88"/>
    </location>
</feature>
<gene>
    <name evidence="8" type="ORF">RF55_7761</name>
</gene>
<evidence type="ECO:0000259" key="7">
    <source>
        <dbReference type="Pfam" id="PF13873"/>
    </source>
</evidence>
<reference evidence="8 9" key="1">
    <citation type="submission" date="2015-04" db="EMBL/GenBank/DDBJ databases">
        <title>Lasius niger genome sequencing.</title>
        <authorList>
            <person name="Konorov E.A."/>
            <person name="Nikitin M.A."/>
            <person name="Kirill M.V."/>
            <person name="Chang P."/>
        </authorList>
    </citation>
    <scope>NUCLEOTIDE SEQUENCE [LARGE SCALE GENOMIC DNA]</scope>
    <source>
        <tissue evidence="8">Whole</tissue>
    </source>
</reference>
<protein>
    <recommendedName>
        <fullName evidence="2">Regulatory protein zeste</fullName>
    </recommendedName>
</protein>
<evidence type="ECO:0000256" key="4">
    <source>
        <dbReference type="ARBA" id="ARBA00023163"/>
    </source>
</evidence>
<dbReference type="PaxDb" id="67767-A0A0J7KPS8"/>
<evidence type="ECO:0000256" key="3">
    <source>
        <dbReference type="ARBA" id="ARBA00023015"/>
    </source>
</evidence>
<comment type="subunit">
    <text evidence="1">Self-associates forming complexes of several hundred monomers.</text>
</comment>
<keyword evidence="9" id="KW-1185">Reference proteome</keyword>
<evidence type="ECO:0000313" key="8">
    <source>
        <dbReference type="EMBL" id="KMQ92276.1"/>
    </source>
</evidence>
<sequence>MMSEKKERIRQGRATMQQIEALITFIEKHPEVASGKFTTINGHDNLEKQWQELATYLNSLVPHGKGKDVKSWKTTWRDHKSKVSEKIQKIRKGRAATGNNPVQVTLTDLDKRILGIIGHDYVQGLSNVPDSFPEEHNNAIEELSAGNTIILNDAPAPIIIAELPQETNIDLTENYADIQYDIENFNAINENEIQDENVIQDASSSSCIPSTSQENTGRKRKRTRSVSTERLGVQLADAREAFEEIADKHAEAMKTLSEAMKLQAEATCQLSNAVDRMARNEERQTKLIELIFKLLSKDT</sequence>
<organism evidence="8 9">
    <name type="scientific">Lasius niger</name>
    <name type="common">Black garden ant</name>
    <dbReference type="NCBI Taxonomy" id="67767"/>
    <lineage>
        <taxon>Eukaryota</taxon>
        <taxon>Metazoa</taxon>
        <taxon>Ecdysozoa</taxon>
        <taxon>Arthropoda</taxon>
        <taxon>Hexapoda</taxon>
        <taxon>Insecta</taxon>
        <taxon>Pterygota</taxon>
        <taxon>Neoptera</taxon>
        <taxon>Endopterygota</taxon>
        <taxon>Hymenoptera</taxon>
        <taxon>Apocrita</taxon>
        <taxon>Aculeata</taxon>
        <taxon>Formicoidea</taxon>
        <taxon>Formicidae</taxon>
        <taxon>Formicinae</taxon>
        <taxon>Lasius</taxon>
        <taxon>Lasius</taxon>
    </lineage>
</organism>
<comment type="function">
    <text evidence="5">Involved in transvection phenomena (= synapsis-dependent gene expression), where the synaptic pairing of chromosomes carrying genes with which zeste interacts influences the expression of these genes. Zeste binds to DNA and stimulates transcription from a nearby promoter.</text>
</comment>
<keyword evidence="4" id="KW-0804">Transcription</keyword>
<evidence type="ECO:0000313" key="9">
    <source>
        <dbReference type="Proteomes" id="UP000036403"/>
    </source>
</evidence>
<dbReference type="PANTHER" id="PTHR23098">
    <property type="entry name" value="AGAP001331-PA-RELATED"/>
    <property type="match status" value="1"/>
</dbReference>
<evidence type="ECO:0000256" key="2">
    <source>
        <dbReference type="ARBA" id="ARBA00016807"/>
    </source>
</evidence>
<name>A0A0J7KPS8_LASNI</name>
<dbReference type="PANTHER" id="PTHR23098:SF16">
    <property type="entry name" value="REGULATORY PROTEIN ZESTE"/>
    <property type="match status" value="1"/>
</dbReference>
<dbReference type="AlphaFoldDB" id="A0A0J7KPS8"/>
<accession>A0A0J7KPS8</accession>
<dbReference type="InterPro" id="IPR028002">
    <property type="entry name" value="Myb_DNA-bind_5"/>
</dbReference>
<feature type="region of interest" description="Disordered" evidence="6">
    <location>
        <begin position="200"/>
        <end position="227"/>
    </location>
</feature>
<dbReference type="OrthoDB" id="7553281at2759"/>
<comment type="caution">
    <text evidence="8">The sequence shown here is derived from an EMBL/GenBank/DDBJ whole genome shotgun (WGS) entry which is preliminary data.</text>
</comment>
<dbReference type="Pfam" id="PF13873">
    <property type="entry name" value="Myb_DNA-bind_5"/>
    <property type="match status" value="1"/>
</dbReference>
<dbReference type="EMBL" id="LBMM01004572">
    <property type="protein sequence ID" value="KMQ92276.1"/>
    <property type="molecule type" value="Genomic_DNA"/>
</dbReference>
<evidence type="ECO:0000256" key="6">
    <source>
        <dbReference type="SAM" id="MobiDB-lite"/>
    </source>
</evidence>
<dbReference type="STRING" id="67767.A0A0J7KPS8"/>
<keyword evidence="3" id="KW-0805">Transcription regulation</keyword>
<evidence type="ECO:0000256" key="5">
    <source>
        <dbReference type="ARBA" id="ARBA00025466"/>
    </source>
</evidence>
<evidence type="ECO:0000256" key="1">
    <source>
        <dbReference type="ARBA" id="ARBA00011764"/>
    </source>
</evidence>
<dbReference type="Proteomes" id="UP000036403">
    <property type="component" value="Unassembled WGS sequence"/>
</dbReference>
<feature type="compositionally biased region" description="Polar residues" evidence="6">
    <location>
        <begin position="200"/>
        <end position="215"/>
    </location>
</feature>